<dbReference type="InterPro" id="IPR044855">
    <property type="entry name" value="CoA-Trfase_III_dom3_sf"/>
</dbReference>
<dbReference type="InterPro" id="IPR023606">
    <property type="entry name" value="CoA-Trfase_III_dom_1_sf"/>
</dbReference>
<dbReference type="EMBL" id="JAWJWF010000005">
    <property type="protein sequence ID" value="KAK6632486.1"/>
    <property type="molecule type" value="Genomic_DNA"/>
</dbReference>
<protein>
    <submittedName>
        <fullName evidence="4">Uncharacterized protein</fullName>
    </submittedName>
</protein>
<gene>
    <name evidence="4" type="ORF">RUM44_007528</name>
</gene>
<dbReference type="Pfam" id="PF07491">
    <property type="entry name" value="PPI_Ypi1"/>
    <property type="match status" value="1"/>
</dbReference>
<feature type="region of interest" description="Disordered" evidence="3">
    <location>
        <begin position="421"/>
        <end position="468"/>
    </location>
</feature>
<dbReference type="Gene3D" id="3.40.50.10540">
    <property type="entry name" value="Crotonobetainyl-coa:carnitine coa-transferase, domain 1"/>
    <property type="match status" value="1"/>
</dbReference>
<organism evidence="4 5">
    <name type="scientific">Polyplax serrata</name>
    <name type="common">Common mouse louse</name>
    <dbReference type="NCBI Taxonomy" id="468196"/>
    <lineage>
        <taxon>Eukaryota</taxon>
        <taxon>Metazoa</taxon>
        <taxon>Ecdysozoa</taxon>
        <taxon>Arthropoda</taxon>
        <taxon>Hexapoda</taxon>
        <taxon>Insecta</taxon>
        <taxon>Pterygota</taxon>
        <taxon>Neoptera</taxon>
        <taxon>Paraneoptera</taxon>
        <taxon>Psocodea</taxon>
        <taxon>Troctomorpha</taxon>
        <taxon>Phthiraptera</taxon>
        <taxon>Anoplura</taxon>
        <taxon>Polyplacidae</taxon>
        <taxon>Polyplax</taxon>
    </lineage>
</organism>
<feature type="compositionally biased region" description="Basic and acidic residues" evidence="3">
    <location>
        <begin position="435"/>
        <end position="446"/>
    </location>
</feature>
<evidence type="ECO:0000256" key="1">
    <source>
        <dbReference type="ARBA" id="ARBA00008383"/>
    </source>
</evidence>
<accession>A0ABR1B0X1</accession>
<comment type="caution">
    <text evidence="4">The sequence shown here is derived from an EMBL/GenBank/DDBJ whole genome shotgun (WGS) entry which is preliminary data.</text>
</comment>
<name>A0ABR1B0X1_POLSC</name>
<dbReference type="InterPro" id="IPR011107">
    <property type="entry name" value="PPI_Ypi1"/>
</dbReference>
<sequence>MILADLGAEVIKVEKPGSGDETRKWGPPFVTGSRETCYFVGLNRNKKSICLDLKTKEGRNVILDLSKECDVLIENYVPGKLDALGLGYDNIKKIAPHLIYCSLTGYGSKGPYKNKPGYDVIAASIGGLMSITGPRNGPPCKVGVAMTDIATGLYAHGAILAALLYRMKTGKGQRIDCNLLSTQVSCLINIGSNYLNANEDGLKWGNSHVSIVPYRAYETLDDQFITIGAGSDAQFSELCKKLQIHKVAFDDKFMHNQDRVNNRNELDNIIQNELKKRTLSDWLMAFEGSSFPFGPVNKISQVFDDDHIRNIDLVKEVHHPVAGKLKLVGPPVEFSECKNVINSPPPLLGEHTNDVLRNILNYSSEKVEKLKKLGSDVGATVRLKLRKPKSSKKVNWMEGTIDNENMDKKKSKCCCIYKKPQVENDSSSSEDENECEHCQGHVEKNKRSQKGNPPTKSTESHQQSMIAA</sequence>
<keyword evidence="2" id="KW-0808">Transferase</keyword>
<dbReference type="SUPFAM" id="SSF89796">
    <property type="entry name" value="CoA-transferase family III (CaiB/BaiF)"/>
    <property type="match status" value="1"/>
</dbReference>
<dbReference type="PANTHER" id="PTHR48207">
    <property type="entry name" value="SUCCINATE--HYDROXYMETHYLGLUTARATE COA-TRANSFERASE"/>
    <property type="match status" value="1"/>
</dbReference>
<dbReference type="InterPro" id="IPR003673">
    <property type="entry name" value="CoA-Trfase_fam_III"/>
</dbReference>
<evidence type="ECO:0000256" key="3">
    <source>
        <dbReference type="SAM" id="MobiDB-lite"/>
    </source>
</evidence>
<evidence type="ECO:0000313" key="4">
    <source>
        <dbReference type="EMBL" id="KAK6632486.1"/>
    </source>
</evidence>
<keyword evidence="5" id="KW-1185">Reference proteome</keyword>
<dbReference type="Proteomes" id="UP001359485">
    <property type="component" value="Unassembled WGS sequence"/>
</dbReference>
<evidence type="ECO:0000313" key="5">
    <source>
        <dbReference type="Proteomes" id="UP001359485"/>
    </source>
</evidence>
<dbReference type="Pfam" id="PF02515">
    <property type="entry name" value="CoA_transf_3"/>
    <property type="match status" value="1"/>
</dbReference>
<feature type="compositionally biased region" description="Polar residues" evidence="3">
    <location>
        <begin position="450"/>
        <end position="468"/>
    </location>
</feature>
<comment type="similarity">
    <text evidence="1">Belongs to the CoA-transferase III family.</text>
</comment>
<proteinExistence type="inferred from homology"/>
<dbReference type="InterPro" id="IPR050483">
    <property type="entry name" value="CoA-transferase_III_domain"/>
</dbReference>
<dbReference type="PANTHER" id="PTHR48207:SF3">
    <property type="entry name" value="SUCCINATE--HYDROXYMETHYLGLUTARATE COA-TRANSFERASE"/>
    <property type="match status" value="1"/>
</dbReference>
<evidence type="ECO:0000256" key="2">
    <source>
        <dbReference type="ARBA" id="ARBA00022679"/>
    </source>
</evidence>
<dbReference type="Gene3D" id="3.30.1540.10">
    <property type="entry name" value="formyl-coa transferase, domain 3"/>
    <property type="match status" value="1"/>
</dbReference>
<reference evidence="4 5" key="1">
    <citation type="submission" date="2023-09" db="EMBL/GenBank/DDBJ databases">
        <title>Genomes of two closely related lineages of the louse Polyplax serrata with different host specificities.</title>
        <authorList>
            <person name="Martinu J."/>
            <person name="Tarabai H."/>
            <person name="Stefka J."/>
            <person name="Hypsa V."/>
        </authorList>
    </citation>
    <scope>NUCLEOTIDE SEQUENCE [LARGE SCALE GENOMIC DNA]</scope>
    <source>
        <strain evidence="4">98ZLc_SE</strain>
    </source>
</reference>